<accession>A0A2W6MVE3</accession>
<evidence type="ECO:0000256" key="3">
    <source>
        <dbReference type="ARBA" id="ARBA00005133"/>
    </source>
</evidence>
<keyword evidence="13" id="KW-1185">Reference proteome</keyword>
<dbReference type="AlphaFoldDB" id="A0A2W6MVE3"/>
<dbReference type="InterPro" id="IPR013785">
    <property type="entry name" value="Aldolase_TIM"/>
</dbReference>
<dbReference type="InterPro" id="IPR011060">
    <property type="entry name" value="RibuloseP-bd_barrel"/>
</dbReference>
<evidence type="ECO:0000256" key="7">
    <source>
        <dbReference type="ARBA" id="ARBA00023102"/>
    </source>
</evidence>
<dbReference type="OrthoDB" id="9807749at2"/>
<comment type="caution">
    <text evidence="12">The sequence shown here is derived from an EMBL/GenBank/DDBJ whole genome shotgun (WGS) entry which is preliminary data.</text>
</comment>
<dbReference type="EMBL" id="NBIU01000007">
    <property type="protein sequence ID" value="PZT48475.1"/>
    <property type="molecule type" value="Genomic_DNA"/>
</dbReference>
<gene>
    <name evidence="9" type="primary">hisA</name>
    <name evidence="12" type="ORF">B6S12_03875</name>
</gene>
<evidence type="ECO:0000256" key="6">
    <source>
        <dbReference type="ARBA" id="ARBA00022605"/>
    </source>
</evidence>
<dbReference type="GO" id="GO:0000162">
    <property type="term" value="P:L-tryptophan biosynthetic process"/>
    <property type="evidence" value="ECO:0007669"/>
    <property type="project" value="TreeGrafter"/>
</dbReference>
<dbReference type="SUPFAM" id="SSF51366">
    <property type="entry name" value="Ribulose-phoshate binding barrel"/>
    <property type="match status" value="1"/>
</dbReference>
<comment type="subcellular location">
    <subcellularLocation>
        <location evidence="2 9 11">Cytoplasm</location>
    </subcellularLocation>
</comment>
<protein>
    <recommendedName>
        <fullName evidence="9 11">1-(5-phosphoribosyl)-5-[(5-phosphoribosylamino)methylideneamino] imidazole-4-carboxamide isomerase</fullName>
        <ecNumber evidence="9 11">5.3.1.16</ecNumber>
    </recommendedName>
    <alternativeName>
        <fullName evidence="9">Phosphoribosylformimino-5-aminoimidazole carboxamide ribotide isomerase</fullName>
    </alternativeName>
</protein>
<dbReference type="GO" id="GO:0000105">
    <property type="term" value="P:L-histidine biosynthetic process"/>
    <property type="evidence" value="ECO:0007669"/>
    <property type="project" value="UniProtKB-UniRule"/>
</dbReference>
<dbReference type="NCBIfam" id="TIGR00007">
    <property type="entry name" value="1-(5-phosphoribosyl)-5-[(5-phosphoribosylamino)methylideneamino]imidazole-4-carboxamide isomerase"/>
    <property type="match status" value="1"/>
</dbReference>
<evidence type="ECO:0000256" key="1">
    <source>
        <dbReference type="ARBA" id="ARBA00000901"/>
    </source>
</evidence>
<dbReference type="UniPathway" id="UPA00031">
    <property type="reaction ID" value="UER00009"/>
</dbReference>
<dbReference type="Gene3D" id="3.20.20.70">
    <property type="entry name" value="Aldolase class I"/>
    <property type="match status" value="1"/>
</dbReference>
<evidence type="ECO:0000256" key="2">
    <source>
        <dbReference type="ARBA" id="ARBA00004496"/>
    </source>
</evidence>
<dbReference type="GO" id="GO:0005737">
    <property type="term" value="C:cytoplasm"/>
    <property type="evidence" value="ECO:0007669"/>
    <property type="project" value="UniProtKB-SubCell"/>
</dbReference>
<dbReference type="Proteomes" id="UP000249746">
    <property type="component" value="Unassembled WGS sequence"/>
</dbReference>
<dbReference type="CDD" id="cd04732">
    <property type="entry name" value="HisA"/>
    <property type="match status" value="1"/>
</dbReference>
<feature type="active site" description="Proton acceptor" evidence="9">
    <location>
        <position position="8"/>
    </location>
</feature>
<comment type="pathway">
    <text evidence="3 9 11">Amino-acid biosynthesis; L-histidine biosynthesis; L-histidine from 5-phospho-alpha-D-ribose 1-diphosphate: step 4/9.</text>
</comment>
<evidence type="ECO:0000256" key="5">
    <source>
        <dbReference type="ARBA" id="ARBA00022490"/>
    </source>
</evidence>
<comment type="similarity">
    <text evidence="4 9 10">Belongs to the HisA/HisF family.</text>
</comment>
<comment type="catalytic activity">
    <reaction evidence="1 9 11">
        <text>1-(5-phospho-beta-D-ribosyl)-5-[(5-phospho-beta-D-ribosylamino)methylideneamino]imidazole-4-carboxamide = 5-[(5-phospho-1-deoxy-D-ribulos-1-ylimino)methylamino]-1-(5-phospho-beta-D-ribosyl)imidazole-4-carboxamide</text>
        <dbReference type="Rhea" id="RHEA:15469"/>
        <dbReference type="ChEBI" id="CHEBI:58435"/>
        <dbReference type="ChEBI" id="CHEBI:58525"/>
        <dbReference type="EC" id="5.3.1.16"/>
    </reaction>
</comment>
<keyword evidence="8 9" id="KW-0413">Isomerase</keyword>
<dbReference type="PANTHER" id="PTHR43090">
    <property type="entry name" value="1-(5-PHOSPHORIBOSYL)-5-[(5-PHOSPHORIBOSYLAMINO)METHYLIDENEAMINO] IMIDAZOLE-4-CARBOXAMIDE ISOMERASE"/>
    <property type="match status" value="1"/>
</dbReference>
<evidence type="ECO:0000256" key="9">
    <source>
        <dbReference type="HAMAP-Rule" id="MF_01014"/>
    </source>
</evidence>
<dbReference type="InterPro" id="IPR044524">
    <property type="entry name" value="Isoase_HisA-like"/>
</dbReference>
<evidence type="ECO:0000256" key="10">
    <source>
        <dbReference type="RuleBase" id="RU003657"/>
    </source>
</evidence>
<evidence type="ECO:0000256" key="4">
    <source>
        <dbReference type="ARBA" id="ARBA00009667"/>
    </source>
</evidence>
<dbReference type="FunFam" id="3.20.20.70:FF:000009">
    <property type="entry name" value="1-(5-phosphoribosyl)-5-[(5-phosphoribosylamino)methylideneamino] imidazole-4-carboxamide isomerase"/>
    <property type="match status" value="1"/>
</dbReference>
<dbReference type="HAMAP" id="MF_01014">
    <property type="entry name" value="HisA"/>
    <property type="match status" value="1"/>
</dbReference>
<dbReference type="Pfam" id="PF00977">
    <property type="entry name" value="His_biosynth"/>
    <property type="match status" value="1"/>
</dbReference>
<proteinExistence type="inferred from homology"/>
<sequence length="235" mass="25393">MQIIPAIDLKEGNVVRLKQGDMESAKIYDKSPLEFAKLIEGMGAEILHIVDLDGAICGTPKNKEVILSITQNTNLKVEVGGGIRDEATIKEYLNIGVNRVILGSMALKNPTLAKTLAKDYPIIIGIDAKNGYVATQGWVESESILALEFAKEFKESKILGIICTDISCDGMLSGVNVDFTKGIKEASGHFVIASGGVSSLEDLERLQSEKIDGVIVGKAFYEGKIDLKEAFKKFA</sequence>
<evidence type="ECO:0000313" key="12">
    <source>
        <dbReference type="EMBL" id="PZT48475.1"/>
    </source>
</evidence>
<organism evidence="12 13">
    <name type="scientific">Helicobacter valdiviensis</name>
    <dbReference type="NCBI Taxonomy" id="1458358"/>
    <lineage>
        <taxon>Bacteria</taxon>
        <taxon>Pseudomonadati</taxon>
        <taxon>Campylobacterota</taxon>
        <taxon>Epsilonproteobacteria</taxon>
        <taxon>Campylobacterales</taxon>
        <taxon>Helicobacteraceae</taxon>
        <taxon>Helicobacter</taxon>
    </lineage>
</organism>
<dbReference type="RefSeq" id="WP_111229503.1">
    <property type="nucleotide sequence ID" value="NZ_NBIU01000007.1"/>
</dbReference>
<feature type="active site" description="Proton donor" evidence="9">
    <location>
        <position position="127"/>
    </location>
</feature>
<dbReference type="InterPro" id="IPR006063">
    <property type="entry name" value="HisA_bact_arch"/>
</dbReference>
<evidence type="ECO:0000256" key="11">
    <source>
        <dbReference type="RuleBase" id="RU003658"/>
    </source>
</evidence>
<keyword evidence="5 9" id="KW-0963">Cytoplasm</keyword>
<dbReference type="InterPro" id="IPR023016">
    <property type="entry name" value="HisA/PriA"/>
</dbReference>
<dbReference type="GO" id="GO:0003949">
    <property type="term" value="F:1-(5-phosphoribosyl)-5-[(5-phosphoribosylamino)methylideneamino]imidazole-4-carboxamide isomerase activity"/>
    <property type="evidence" value="ECO:0007669"/>
    <property type="project" value="UniProtKB-UniRule"/>
</dbReference>
<keyword evidence="7 9" id="KW-0368">Histidine biosynthesis</keyword>
<name>A0A2W6MVE3_9HELI</name>
<dbReference type="PANTHER" id="PTHR43090:SF2">
    <property type="entry name" value="1-(5-PHOSPHORIBOSYL)-5-[(5-PHOSPHORIBOSYLAMINO)METHYLIDENEAMINO] IMIDAZOLE-4-CARBOXAMIDE ISOMERASE"/>
    <property type="match status" value="1"/>
</dbReference>
<keyword evidence="6 9" id="KW-0028">Amino-acid biosynthesis</keyword>
<evidence type="ECO:0000256" key="8">
    <source>
        <dbReference type="ARBA" id="ARBA00023235"/>
    </source>
</evidence>
<reference evidence="12 13" key="1">
    <citation type="submission" date="2017-03" db="EMBL/GenBank/DDBJ databases">
        <title>Genomic and clinical evidence uncovers the enterohepatic species Helicobacter valdiviensis as a potential human intestinal pathogen.</title>
        <authorList>
            <person name="Fresia P."/>
            <person name="Jara R."/>
            <person name="Sierra R."/>
            <person name="Ferres I."/>
            <person name="Greif G."/>
            <person name="Iraola G."/>
            <person name="Collado L."/>
        </authorList>
    </citation>
    <scope>NUCLEOTIDE SEQUENCE [LARGE SCALE GENOMIC DNA]</scope>
    <source>
        <strain evidence="12 13">WBE14</strain>
    </source>
</reference>
<dbReference type="InterPro" id="IPR006062">
    <property type="entry name" value="His_biosynth"/>
</dbReference>
<evidence type="ECO:0000313" key="13">
    <source>
        <dbReference type="Proteomes" id="UP000249746"/>
    </source>
</evidence>
<dbReference type="EC" id="5.3.1.16" evidence="9 11"/>